<keyword evidence="1" id="KW-0812">Transmembrane</keyword>
<protein>
    <recommendedName>
        <fullName evidence="2">DUF6533 domain-containing protein</fullName>
    </recommendedName>
</protein>
<evidence type="ECO:0000256" key="1">
    <source>
        <dbReference type="SAM" id="Phobius"/>
    </source>
</evidence>
<keyword evidence="4" id="KW-1185">Reference proteome</keyword>
<evidence type="ECO:0000313" key="3">
    <source>
        <dbReference type="EMBL" id="TCD66087.1"/>
    </source>
</evidence>
<dbReference type="EMBL" id="RWJN01000150">
    <property type="protein sequence ID" value="TCD66087.1"/>
    <property type="molecule type" value="Genomic_DNA"/>
</dbReference>
<sequence length="191" mass="21634">MNMPSPEMELASFLFTRKQLFPLVICQVAPVVLVWYDFFLTLPDEVVSWRKISGATVLLFFNRVFTLWYQTGIAVQMLSVSSGIRLLGDQESPLTDSTRRYAEVYCSGIPPDDGLLERSCHRVLMMFLALRMYAIHPGPNRWVSLAVMVVCLIEPAVSYYHQTTVPLASLGLSNAAAEIQSFCLQAMRYLR</sequence>
<organism evidence="3 4">
    <name type="scientific">Steccherinum ochraceum</name>
    <dbReference type="NCBI Taxonomy" id="92696"/>
    <lineage>
        <taxon>Eukaryota</taxon>
        <taxon>Fungi</taxon>
        <taxon>Dikarya</taxon>
        <taxon>Basidiomycota</taxon>
        <taxon>Agaricomycotina</taxon>
        <taxon>Agaricomycetes</taxon>
        <taxon>Polyporales</taxon>
        <taxon>Steccherinaceae</taxon>
        <taxon>Steccherinum</taxon>
    </lineage>
</organism>
<gene>
    <name evidence="3" type="ORF">EIP91_001845</name>
</gene>
<accession>A0A4V2MWF7</accession>
<comment type="caution">
    <text evidence="3">The sequence shown here is derived from an EMBL/GenBank/DDBJ whole genome shotgun (WGS) entry which is preliminary data.</text>
</comment>
<dbReference type="InterPro" id="IPR045340">
    <property type="entry name" value="DUF6533"/>
</dbReference>
<feature type="transmembrane region" description="Helical" evidence="1">
    <location>
        <begin position="20"/>
        <end position="40"/>
    </location>
</feature>
<evidence type="ECO:0000313" key="4">
    <source>
        <dbReference type="Proteomes" id="UP000292702"/>
    </source>
</evidence>
<keyword evidence="1" id="KW-1133">Transmembrane helix</keyword>
<dbReference type="Proteomes" id="UP000292702">
    <property type="component" value="Unassembled WGS sequence"/>
</dbReference>
<proteinExistence type="predicted"/>
<keyword evidence="1" id="KW-0472">Membrane</keyword>
<dbReference type="Pfam" id="PF20151">
    <property type="entry name" value="DUF6533"/>
    <property type="match status" value="1"/>
</dbReference>
<name>A0A4V2MWF7_9APHY</name>
<reference evidence="3 4" key="1">
    <citation type="submission" date="2018-11" db="EMBL/GenBank/DDBJ databases">
        <title>Genome assembly of Steccherinum ochraceum LE-BIN_3174, the white-rot fungus of the Steccherinaceae family (The Residual Polyporoid clade, Polyporales, Basidiomycota).</title>
        <authorList>
            <person name="Fedorova T.V."/>
            <person name="Glazunova O.A."/>
            <person name="Landesman E.O."/>
            <person name="Moiseenko K.V."/>
            <person name="Psurtseva N.V."/>
            <person name="Savinova O.S."/>
            <person name="Shakhova N.V."/>
            <person name="Tyazhelova T.V."/>
            <person name="Vasina D.V."/>
        </authorList>
    </citation>
    <scope>NUCLEOTIDE SEQUENCE [LARGE SCALE GENOMIC DNA]</scope>
    <source>
        <strain evidence="3 4">LE-BIN_3174</strain>
    </source>
</reference>
<dbReference type="AlphaFoldDB" id="A0A4V2MWF7"/>
<evidence type="ECO:0000259" key="2">
    <source>
        <dbReference type="Pfam" id="PF20151"/>
    </source>
</evidence>
<feature type="domain" description="DUF6533" evidence="2">
    <location>
        <begin position="26"/>
        <end position="67"/>
    </location>
</feature>